<dbReference type="Proteomes" id="UP001501480">
    <property type="component" value="Unassembled WGS sequence"/>
</dbReference>
<dbReference type="Gene3D" id="1.10.3290.10">
    <property type="entry name" value="Fido-like domain"/>
    <property type="match status" value="1"/>
</dbReference>
<dbReference type="PROSITE" id="PS51459">
    <property type="entry name" value="FIDO"/>
    <property type="match status" value="1"/>
</dbReference>
<reference evidence="3 4" key="1">
    <citation type="journal article" date="2019" name="Int. J. Syst. Evol. Microbiol.">
        <title>The Global Catalogue of Microorganisms (GCM) 10K type strain sequencing project: providing services to taxonomists for standard genome sequencing and annotation.</title>
        <authorList>
            <consortium name="The Broad Institute Genomics Platform"/>
            <consortium name="The Broad Institute Genome Sequencing Center for Infectious Disease"/>
            <person name="Wu L."/>
            <person name="Ma J."/>
        </authorList>
    </citation>
    <scope>NUCLEOTIDE SEQUENCE [LARGE SCALE GENOMIC DNA]</scope>
    <source>
        <strain evidence="3 4">JCM 15749</strain>
    </source>
</reference>
<dbReference type="Gene3D" id="1.10.10.10">
    <property type="entry name" value="Winged helix-like DNA-binding domain superfamily/Winged helix DNA-binding domain"/>
    <property type="match status" value="1"/>
</dbReference>
<protein>
    <submittedName>
        <fullName evidence="3">Fic family protein</fullName>
    </submittedName>
</protein>
<dbReference type="InterPro" id="IPR036597">
    <property type="entry name" value="Fido-like_dom_sf"/>
</dbReference>
<feature type="region of interest" description="Disordered" evidence="1">
    <location>
        <begin position="1"/>
        <end position="29"/>
    </location>
</feature>
<sequence>MFPPPSGPMDWPPHTPERRAWQQSVKRGPKADRELREIVVQRPPFIADVGYTADRPLHVTMGNTVGGIAQLDRTHRGRLGGLSQLLLRTESVASSKIENVEASLADYGRAVMGSSANASAVSMVAATEALQGIIRDVDRTGQIRKEALLAAHHDLFGSHPSEHHRAGRVRTVQNWIGGSDYTPRNALYVPPPPETVADYLDDLFAFANRDDVPVIVQAAVVHAQFESIHPFIDGNGRIGRTLIHAVLRRRKVTRHLTVPIASGLVAHREQYFDALNDYRAGHAYTLVAMLSSAMTIATHESRRTASNLLEVRQEWDAALGPVRPGTALHRIVESLPSQPILTADEVAERLGLSSSAAHAAITRLHEAGVLEPSSRRQRGRVWSAQAILDELSDLNDRIGALSRSKSRWSE</sequence>
<comment type="caution">
    <text evidence="3">The sequence shown here is derived from an EMBL/GenBank/DDBJ whole genome shotgun (WGS) entry which is preliminary data.</text>
</comment>
<feature type="domain" description="Fido" evidence="2">
    <location>
        <begin position="143"/>
        <end position="293"/>
    </location>
</feature>
<proteinExistence type="predicted"/>
<name>A0ABN2VSM6_9ACTN</name>
<accession>A0ABN2VSM6</accession>
<dbReference type="RefSeq" id="WP_344324079.1">
    <property type="nucleotide sequence ID" value="NZ_BAAAPY010000001.1"/>
</dbReference>
<dbReference type="EMBL" id="BAAAPY010000001">
    <property type="protein sequence ID" value="GAA2071189.1"/>
    <property type="molecule type" value="Genomic_DNA"/>
</dbReference>
<gene>
    <name evidence="3" type="ORF">GCM10009821_06000</name>
</gene>
<organism evidence="3 4">
    <name type="scientific">Aeromicrobium halocynthiae</name>
    <dbReference type="NCBI Taxonomy" id="560557"/>
    <lineage>
        <taxon>Bacteria</taxon>
        <taxon>Bacillati</taxon>
        <taxon>Actinomycetota</taxon>
        <taxon>Actinomycetes</taxon>
        <taxon>Propionibacteriales</taxon>
        <taxon>Nocardioidaceae</taxon>
        <taxon>Aeromicrobium</taxon>
    </lineage>
</organism>
<dbReference type="InterPro" id="IPR040198">
    <property type="entry name" value="Fido_containing"/>
</dbReference>
<dbReference type="SUPFAM" id="SSF140931">
    <property type="entry name" value="Fic-like"/>
    <property type="match status" value="1"/>
</dbReference>
<dbReference type="Pfam" id="PF02661">
    <property type="entry name" value="Fic"/>
    <property type="match status" value="1"/>
</dbReference>
<dbReference type="InterPro" id="IPR036390">
    <property type="entry name" value="WH_DNA-bd_sf"/>
</dbReference>
<evidence type="ECO:0000256" key="1">
    <source>
        <dbReference type="SAM" id="MobiDB-lite"/>
    </source>
</evidence>
<dbReference type="InterPro" id="IPR036388">
    <property type="entry name" value="WH-like_DNA-bd_sf"/>
</dbReference>
<dbReference type="PANTHER" id="PTHR13504">
    <property type="entry name" value="FIDO DOMAIN-CONTAINING PROTEIN DDB_G0283145"/>
    <property type="match status" value="1"/>
</dbReference>
<dbReference type="InterPro" id="IPR003812">
    <property type="entry name" value="Fido"/>
</dbReference>
<evidence type="ECO:0000313" key="3">
    <source>
        <dbReference type="EMBL" id="GAA2071189.1"/>
    </source>
</evidence>
<dbReference type="PANTHER" id="PTHR13504:SF38">
    <property type="entry name" value="FIDO DOMAIN-CONTAINING PROTEIN"/>
    <property type="match status" value="1"/>
</dbReference>
<evidence type="ECO:0000313" key="4">
    <source>
        <dbReference type="Proteomes" id="UP001501480"/>
    </source>
</evidence>
<evidence type="ECO:0000259" key="2">
    <source>
        <dbReference type="PROSITE" id="PS51459"/>
    </source>
</evidence>
<feature type="compositionally biased region" description="Pro residues" evidence="1">
    <location>
        <begin position="1"/>
        <end position="14"/>
    </location>
</feature>
<keyword evidence="4" id="KW-1185">Reference proteome</keyword>
<dbReference type="Pfam" id="PF13412">
    <property type="entry name" value="HTH_24"/>
    <property type="match status" value="1"/>
</dbReference>
<dbReference type="SUPFAM" id="SSF46785">
    <property type="entry name" value="Winged helix' DNA-binding domain"/>
    <property type="match status" value="1"/>
</dbReference>